<accession>A0A495D220</accession>
<dbReference type="PANTHER" id="PTHR43464">
    <property type="entry name" value="METHYLTRANSFERASE"/>
    <property type="match status" value="1"/>
</dbReference>
<keyword evidence="5" id="KW-0830">Ubiquinone</keyword>
<dbReference type="GO" id="GO:0032259">
    <property type="term" value="P:methylation"/>
    <property type="evidence" value="ECO:0007669"/>
    <property type="project" value="UniProtKB-KW"/>
</dbReference>
<name>A0A495D220_9PROT</name>
<evidence type="ECO:0000313" key="5">
    <source>
        <dbReference type="EMBL" id="RKQ95575.1"/>
    </source>
</evidence>
<dbReference type="RefSeq" id="WP_121212065.1">
    <property type="nucleotide sequence ID" value="NZ_RBIM01000006.1"/>
</dbReference>
<dbReference type="Proteomes" id="UP000273675">
    <property type="component" value="Unassembled WGS sequence"/>
</dbReference>
<reference evidence="5 6" key="1">
    <citation type="submission" date="2018-10" db="EMBL/GenBank/DDBJ databases">
        <title>Genomic Encyclopedia of Type Strains, Phase IV (KMG-IV): sequencing the most valuable type-strain genomes for metagenomic binning, comparative biology and taxonomic classification.</title>
        <authorList>
            <person name="Goeker M."/>
        </authorList>
    </citation>
    <scope>NUCLEOTIDE SEQUENCE [LARGE SCALE GENOMIC DNA]</scope>
    <source>
        <strain evidence="5 6">DSM 4734</strain>
    </source>
</reference>
<dbReference type="Pfam" id="PF13649">
    <property type="entry name" value="Methyltransf_25"/>
    <property type="match status" value="1"/>
</dbReference>
<dbReference type="PANTHER" id="PTHR43464:SF19">
    <property type="entry name" value="UBIQUINONE BIOSYNTHESIS O-METHYLTRANSFERASE, MITOCHONDRIAL"/>
    <property type="match status" value="1"/>
</dbReference>
<evidence type="ECO:0000256" key="2">
    <source>
        <dbReference type="ARBA" id="ARBA00022679"/>
    </source>
</evidence>
<organism evidence="5 6">
    <name type="scientific">Maricaulis maris</name>
    <dbReference type="NCBI Taxonomy" id="74318"/>
    <lineage>
        <taxon>Bacteria</taxon>
        <taxon>Pseudomonadati</taxon>
        <taxon>Pseudomonadota</taxon>
        <taxon>Alphaproteobacteria</taxon>
        <taxon>Maricaulales</taxon>
        <taxon>Maricaulaceae</taxon>
        <taxon>Maricaulis</taxon>
    </lineage>
</organism>
<evidence type="ECO:0000259" key="4">
    <source>
        <dbReference type="Pfam" id="PF13649"/>
    </source>
</evidence>
<dbReference type="OrthoDB" id="9777638at2"/>
<keyword evidence="2" id="KW-0808">Transferase</keyword>
<proteinExistence type="predicted"/>
<dbReference type="InterPro" id="IPR029063">
    <property type="entry name" value="SAM-dependent_MTases_sf"/>
</dbReference>
<feature type="domain" description="Methyltransferase" evidence="4">
    <location>
        <begin position="52"/>
        <end position="147"/>
    </location>
</feature>
<comment type="caution">
    <text evidence="5">The sequence shown here is derived from an EMBL/GenBank/DDBJ whole genome shotgun (WGS) entry which is preliminary data.</text>
</comment>
<sequence length="286" mass="31041">MSAQTDKLTQDTGWAGTSGANWVASQALLDATFEAFEHRLVEAVSPGSGDWVLDVGCGTGATVVAAARRLGEAGRVVGIDISAPMLEAARRRVRDARAGVELICADAETHHFLPGRFDRVQSRFGMMFFADEVAALRNLLTAVTPGGQLDAVVWRVAEDNPFMTAAARAVAPILAELPRSDPDGPGQFRWGDAERVTALLADAGWRDIRFEPLDIGCQFPRSALESYLIRLGPVGRIYDQLDPERQRSVLAAMVEAMVPFIENQFVRFNAACWQIKAIRSLVEAGS</sequence>
<dbReference type="InterPro" id="IPR041698">
    <property type="entry name" value="Methyltransf_25"/>
</dbReference>
<evidence type="ECO:0000256" key="1">
    <source>
        <dbReference type="ARBA" id="ARBA00022603"/>
    </source>
</evidence>
<keyword evidence="3" id="KW-0949">S-adenosyl-L-methionine</keyword>
<protein>
    <submittedName>
        <fullName evidence="5">Ubiquinone/menaquinone biosynthesis C-methylase UbiE</fullName>
    </submittedName>
</protein>
<dbReference type="GO" id="GO:0008168">
    <property type="term" value="F:methyltransferase activity"/>
    <property type="evidence" value="ECO:0007669"/>
    <property type="project" value="UniProtKB-KW"/>
</dbReference>
<dbReference type="AlphaFoldDB" id="A0A495D220"/>
<dbReference type="SUPFAM" id="SSF53335">
    <property type="entry name" value="S-adenosyl-L-methionine-dependent methyltransferases"/>
    <property type="match status" value="1"/>
</dbReference>
<evidence type="ECO:0000313" key="6">
    <source>
        <dbReference type="Proteomes" id="UP000273675"/>
    </source>
</evidence>
<dbReference type="EMBL" id="RBIM01000006">
    <property type="protein sequence ID" value="RKQ95575.1"/>
    <property type="molecule type" value="Genomic_DNA"/>
</dbReference>
<evidence type="ECO:0000256" key="3">
    <source>
        <dbReference type="ARBA" id="ARBA00022691"/>
    </source>
</evidence>
<dbReference type="CDD" id="cd02440">
    <property type="entry name" value="AdoMet_MTases"/>
    <property type="match status" value="1"/>
</dbReference>
<keyword evidence="1 5" id="KW-0489">Methyltransferase</keyword>
<gene>
    <name evidence="5" type="ORF">C7435_2678</name>
</gene>
<dbReference type="Gene3D" id="3.40.50.150">
    <property type="entry name" value="Vaccinia Virus protein VP39"/>
    <property type="match status" value="1"/>
</dbReference>